<dbReference type="InterPro" id="IPR003808">
    <property type="entry name" value="Fe-S_metab-assoc_dom"/>
</dbReference>
<evidence type="ECO:0000313" key="4">
    <source>
        <dbReference type="Proteomes" id="UP000196581"/>
    </source>
</evidence>
<dbReference type="PANTHER" id="PTHR43597">
    <property type="entry name" value="SULFUR ACCEPTOR PROTEIN CSDE"/>
    <property type="match status" value="1"/>
</dbReference>
<dbReference type="Pfam" id="PF02657">
    <property type="entry name" value="SufE"/>
    <property type="match status" value="1"/>
</dbReference>
<dbReference type="EMBL" id="FWFF01000003">
    <property type="protein sequence ID" value="SLM92075.1"/>
    <property type="molecule type" value="Genomic_DNA"/>
</dbReference>
<feature type="domain" description="Fe-S metabolism associated" evidence="2">
    <location>
        <begin position="18"/>
        <end position="147"/>
    </location>
</feature>
<dbReference type="Gene3D" id="3.90.1010.10">
    <property type="match status" value="1"/>
</dbReference>
<evidence type="ECO:0000313" key="3">
    <source>
        <dbReference type="EMBL" id="SLM92075.1"/>
    </source>
</evidence>
<proteinExistence type="inferred from homology"/>
<organism evidence="3 4">
    <name type="scientific">Brevibacterium yomogidense</name>
    <dbReference type="NCBI Taxonomy" id="946573"/>
    <lineage>
        <taxon>Bacteria</taxon>
        <taxon>Bacillati</taxon>
        <taxon>Actinomycetota</taxon>
        <taxon>Actinomycetes</taxon>
        <taxon>Micrococcales</taxon>
        <taxon>Brevibacteriaceae</taxon>
        <taxon>Brevibacterium</taxon>
    </lineage>
</organism>
<protein>
    <submittedName>
        <fullName evidence="3">Sulfur acceptor protein SufE for iron-sulfur cluster assembly</fullName>
    </submittedName>
</protein>
<keyword evidence="4" id="KW-1185">Reference proteome</keyword>
<gene>
    <name evidence="3" type="ORF">FM105_02910</name>
</gene>
<dbReference type="SUPFAM" id="SSF82649">
    <property type="entry name" value="SufE/NifU"/>
    <property type="match status" value="1"/>
</dbReference>
<dbReference type="RefSeq" id="WP_087004483.1">
    <property type="nucleotide sequence ID" value="NZ_FWFF01000003.1"/>
</dbReference>
<dbReference type="Proteomes" id="UP000196581">
    <property type="component" value="Unassembled WGS sequence"/>
</dbReference>
<reference evidence="4" key="1">
    <citation type="submission" date="2017-02" db="EMBL/GenBank/DDBJ databases">
        <authorList>
            <person name="Dridi B."/>
        </authorList>
    </citation>
    <scope>NUCLEOTIDE SEQUENCE [LARGE SCALE GENOMIC DNA]</scope>
    <source>
        <strain evidence="4">B Co 03.10</strain>
    </source>
</reference>
<dbReference type="PANTHER" id="PTHR43597:SF5">
    <property type="entry name" value="SUFE-LIKE PROTEIN 2, CHLOROPLASTIC"/>
    <property type="match status" value="1"/>
</dbReference>
<name>A0A1X6X0V6_9MICO</name>
<sequence>MTDQTNAPLPGGLQEIADDFAAAEQNELLEILLEFSDELPALPDRYADHPELLEPVPECQSPIFVIAEVEPAADPKDGRVSLFFSAPPESPTTRGFAGILQEGLDGRTVGEVLAVPADFPLRLSLTKAVSPLRLNGMSGMLTRIQRQVVEKSGQQA</sequence>
<evidence type="ECO:0000256" key="1">
    <source>
        <dbReference type="ARBA" id="ARBA00010282"/>
    </source>
</evidence>
<evidence type="ECO:0000259" key="2">
    <source>
        <dbReference type="Pfam" id="PF02657"/>
    </source>
</evidence>
<dbReference type="AlphaFoldDB" id="A0A1X6X0V6"/>
<comment type="similarity">
    <text evidence="1">Belongs to the SufE family.</text>
</comment>
<accession>A0A1X6X0V6</accession>